<evidence type="ECO:0000256" key="1">
    <source>
        <dbReference type="ARBA" id="ARBA00004613"/>
    </source>
</evidence>
<dbReference type="Gene3D" id="2.150.10.10">
    <property type="entry name" value="Serralysin-like metalloprotease, C-terminal"/>
    <property type="match status" value="2"/>
</dbReference>
<dbReference type="PROSITE" id="PS00330">
    <property type="entry name" value="HEMOLYSIN_CALCIUM"/>
    <property type="match status" value="2"/>
</dbReference>
<proteinExistence type="predicted"/>
<reference evidence="3" key="1">
    <citation type="submission" date="2020-05" db="EMBL/GenBank/DDBJ databases">
        <authorList>
            <person name="Chiriac C."/>
            <person name="Salcher M."/>
            <person name="Ghai R."/>
            <person name="Kavagutti S V."/>
        </authorList>
    </citation>
    <scope>NUCLEOTIDE SEQUENCE</scope>
</reference>
<dbReference type="InterPro" id="IPR011049">
    <property type="entry name" value="Serralysin-like_metalloprot_C"/>
</dbReference>
<dbReference type="AlphaFoldDB" id="A0A6J6WDH0"/>
<dbReference type="EMBL" id="CAEZZV010000125">
    <property type="protein sequence ID" value="CAB4783192.1"/>
    <property type="molecule type" value="Genomic_DNA"/>
</dbReference>
<dbReference type="PRINTS" id="PR00313">
    <property type="entry name" value="CABNDNGRPT"/>
</dbReference>
<evidence type="ECO:0000313" key="3">
    <source>
        <dbReference type="EMBL" id="CAB4783192.1"/>
    </source>
</evidence>
<dbReference type="InterPro" id="IPR050557">
    <property type="entry name" value="RTX_toxin/Mannuronan_C5-epim"/>
</dbReference>
<organism evidence="3">
    <name type="scientific">freshwater metagenome</name>
    <dbReference type="NCBI Taxonomy" id="449393"/>
    <lineage>
        <taxon>unclassified sequences</taxon>
        <taxon>metagenomes</taxon>
        <taxon>ecological metagenomes</taxon>
    </lineage>
</organism>
<dbReference type="PANTHER" id="PTHR38340:SF1">
    <property type="entry name" value="S-LAYER PROTEIN"/>
    <property type="match status" value="1"/>
</dbReference>
<dbReference type="SUPFAM" id="SSF51120">
    <property type="entry name" value="beta-Roll"/>
    <property type="match status" value="2"/>
</dbReference>
<accession>A0A6J6WDH0</accession>
<dbReference type="GO" id="GO:0005509">
    <property type="term" value="F:calcium ion binding"/>
    <property type="evidence" value="ECO:0007669"/>
    <property type="project" value="InterPro"/>
</dbReference>
<dbReference type="InterPro" id="IPR001343">
    <property type="entry name" value="Hemolysn_Ca-bd"/>
</dbReference>
<sequence length="671" mass="69437">MSAVRRLAIVYSSAVLIVQLIMVLDATPLAATTAECTVGTPRIGKTITGTNGADVICVRGSNYSVYALGGDDTVLVQSGTNNVVNGGNGNDTINVTSVGDSVLNGDAGNDRLTGGSGNDTLIGGAGNDRLAGGAGTDTVSFVDVTNTAIAVTANLGVGTASGNGADTMTGNENLIGGAGNDVLTGNSNANNLTGGSGNDTLIGGAGNDSLNLGAGGQELADGGSGDDTCTAADSSIEVPISCISDSGFGSYSRVALIAPWDNSVDLSWGAWSLDRAPSGTFSDGSMVVTYLGSNGIIGMVKLSNSGQVDKSFGFDGNGWLADSSVRICGSYINNLLISEDSIYLLLGGSDACIAKIDSQGRPVTSFGDGGVVHLATAIDDSSAGWMGLYRMQALDDEIYVIFNNLKGRGTQQLFWDYGYVTFSKTSGIFQTKLLMPDPIISGTTFIPGIGLNSYLPEAGTVLADRTLISTYPDGRSVLFSPSTASKTWISAPMTPSVGVEDPILLGSDGVETVPWLNGFLRAEFFGKHDYSNDYTGWFRTYDSSPAVVVIDGVTDTTDLNGSHLNQIEVPIPEGDDSKCYVNEAAKLINSSLKVSGSRATFGVARCGVMFWVEVDLRNGESNVVTRQSASGVQTPSTYMNTLSSGSTEYMIYLKGTVIIEKVESLIDADIS</sequence>
<dbReference type="GO" id="GO:0005576">
    <property type="term" value="C:extracellular region"/>
    <property type="evidence" value="ECO:0007669"/>
    <property type="project" value="UniProtKB-SubCell"/>
</dbReference>
<protein>
    <submittedName>
        <fullName evidence="3">Unannotated protein</fullName>
    </submittedName>
</protein>
<gene>
    <name evidence="3" type="ORF">UFOPK2921_00989</name>
</gene>
<dbReference type="PANTHER" id="PTHR38340">
    <property type="entry name" value="S-LAYER PROTEIN"/>
    <property type="match status" value="1"/>
</dbReference>
<comment type="subcellular location">
    <subcellularLocation>
        <location evidence="1">Secreted</location>
    </subcellularLocation>
</comment>
<keyword evidence="2" id="KW-0964">Secreted</keyword>
<dbReference type="Pfam" id="PF00353">
    <property type="entry name" value="HemolysinCabind"/>
    <property type="match status" value="2"/>
</dbReference>
<dbReference type="InterPro" id="IPR018511">
    <property type="entry name" value="Hemolysin-typ_Ca-bd_CS"/>
</dbReference>
<name>A0A6J6WDH0_9ZZZZ</name>
<evidence type="ECO:0000256" key="2">
    <source>
        <dbReference type="ARBA" id="ARBA00022525"/>
    </source>
</evidence>